<dbReference type="Gene3D" id="3.30.1330.30">
    <property type="match status" value="1"/>
</dbReference>
<dbReference type="AlphaFoldDB" id="A0A5P6VQB2"/>
<dbReference type="SUPFAM" id="SSF55315">
    <property type="entry name" value="L30e-like"/>
    <property type="match status" value="1"/>
</dbReference>
<dbReference type="InterPro" id="IPR029028">
    <property type="entry name" value="Alpha/beta_knot_MTases"/>
</dbReference>
<dbReference type="InterPro" id="IPR013123">
    <property type="entry name" value="SpoU_subst-bd"/>
</dbReference>
<dbReference type="InterPro" id="IPR029026">
    <property type="entry name" value="tRNA_m1G_MTases_N"/>
</dbReference>
<dbReference type="PANTHER" id="PTHR43191">
    <property type="entry name" value="RRNA METHYLTRANSFERASE 3"/>
    <property type="match status" value="1"/>
</dbReference>
<reference evidence="6" key="1">
    <citation type="submission" date="2019-08" db="EMBL/GenBank/DDBJ databases">
        <title>Complete Genome Sequence of the Polysaccharide-Degrading Rumen Bacterium Pseudobutyrivibrio xylanivorans MA3014.</title>
        <authorList>
            <person name="Palevich N."/>
            <person name="Maclean P.H."/>
            <person name="Kelly W.J."/>
            <person name="Leahy S.C."/>
            <person name="Rakonjac J."/>
            <person name="Attwood G.T."/>
        </authorList>
    </citation>
    <scope>NUCLEOTIDE SEQUENCE [LARGE SCALE GENOMIC DNA]</scope>
    <source>
        <strain evidence="6">MA3014</strain>
    </source>
</reference>
<gene>
    <name evidence="5" type="ORF">FXF36_02855</name>
</gene>
<dbReference type="RefSeq" id="WP_151622376.1">
    <property type="nucleotide sequence ID" value="NZ_CP043028.1"/>
</dbReference>
<proteinExistence type="inferred from homology"/>
<dbReference type="Pfam" id="PF22435">
    <property type="entry name" value="MRM3-like_sub_bind"/>
    <property type="match status" value="1"/>
</dbReference>
<dbReference type="GO" id="GO:0006396">
    <property type="term" value="P:RNA processing"/>
    <property type="evidence" value="ECO:0007669"/>
    <property type="project" value="InterPro"/>
</dbReference>
<dbReference type="Proteomes" id="UP000327030">
    <property type="component" value="Chromosome 1"/>
</dbReference>
<evidence type="ECO:0000313" key="5">
    <source>
        <dbReference type="EMBL" id="QFJ53879.1"/>
    </source>
</evidence>
<evidence type="ECO:0000256" key="3">
    <source>
        <dbReference type="ARBA" id="ARBA00022679"/>
    </source>
</evidence>
<accession>A0A5P6VQB2</accession>
<dbReference type="InterPro" id="IPR051259">
    <property type="entry name" value="rRNA_Methyltransferase"/>
</dbReference>
<dbReference type="CDD" id="cd18095">
    <property type="entry name" value="SpoU-like_rRNA-MTase"/>
    <property type="match status" value="1"/>
</dbReference>
<dbReference type="GO" id="GO:0008173">
    <property type="term" value="F:RNA methyltransferase activity"/>
    <property type="evidence" value="ECO:0007669"/>
    <property type="project" value="InterPro"/>
</dbReference>
<name>A0A5P6VQB2_PSEXY</name>
<dbReference type="Pfam" id="PF00588">
    <property type="entry name" value="SpoU_methylase"/>
    <property type="match status" value="1"/>
</dbReference>
<evidence type="ECO:0000259" key="4">
    <source>
        <dbReference type="SMART" id="SM00967"/>
    </source>
</evidence>
<organism evidence="5 6">
    <name type="scientific">Pseudobutyrivibrio xylanivorans</name>
    <dbReference type="NCBI Taxonomy" id="185007"/>
    <lineage>
        <taxon>Bacteria</taxon>
        <taxon>Bacillati</taxon>
        <taxon>Bacillota</taxon>
        <taxon>Clostridia</taxon>
        <taxon>Lachnospirales</taxon>
        <taxon>Lachnospiraceae</taxon>
        <taxon>Pseudobutyrivibrio</taxon>
    </lineage>
</organism>
<feature type="domain" description="RNA 2-O ribose methyltransferase substrate binding" evidence="4">
    <location>
        <begin position="30"/>
        <end position="106"/>
    </location>
</feature>
<dbReference type="EMBL" id="CP043028">
    <property type="protein sequence ID" value="QFJ53879.1"/>
    <property type="molecule type" value="Genomic_DNA"/>
</dbReference>
<sequence length="274" mass="29754">MITSTQNNQIKNIIALNKKARERKAQRLFVVEGIRAVAEVPAELLHAVYYVEGFADSAEGAAFVEDIKAKAPSIVIEEVAKSVFNSMSDTVTPQGVLALVKMQDFTLSDVLGEGTGKPAHIVILESLQDPGNMGTIVRTAEGAGATGIIMNGTTVDIYSPKVVRSTMGSIFRMPHIVVADLGETIEQLKSQFGVSVYAAHLRGEKFHDSFDYTGPTAFMIGNEGNGLTDEIADHASSYLRIPMEGKLESLNASVAASILMYETHRQRRRHENMV</sequence>
<dbReference type="SUPFAM" id="SSF75217">
    <property type="entry name" value="alpha/beta knot"/>
    <property type="match status" value="1"/>
</dbReference>
<dbReference type="GO" id="GO:0032259">
    <property type="term" value="P:methylation"/>
    <property type="evidence" value="ECO:0007669"/>
    <property type="project" value="UniProtKB-KW"/>
</dbReference>
<evidence type="ECO:0000313" key="6">
    <source>
        <dbReference type="Proteomes" id="UP000327030"/>
    </source>
</evidence>
<protein>
    <submittedName>
        <fullName evidence="5">RNA methyltransferase</fullName>
    </submittedName>
</protein>
<dbReference type="InterPro" id="IPR053888">
    <property type="entry name" value="MRM3-like_sub_bind"/>
</dbReference>
<dbReference type="Gene3D" id="3.40.1280.10">
    <property type="match status" value="1"/>
</dbReference>
<keyword evidence="3" id="KW-0808">Transferase</keyword>
<evidence type="ECO:0000256" key="1">
    <source>
        <dbReference type="ARBA" id="ARBA00007228"/>
    </source>
</evidence>
<dbReference type="InterPro" id="IPR029064">
    <property type="entry name" value="Ribosomal_eL30-like_sf"/>
</dbReference>
<dbReference type="SMART" id="SM00967">
    <property type="entry name" value="SpoU_sub_bind"/>
    <property type="match status" value="1"/>
</dbReference>
<dbReference type="GO" id="GO:0003723">
    <property type="term" value="F:RNA binding"/>
    <property type="evidence" value="ECO:0007669"/>
    <property type="project" value="InterPro"/>
</dbReference>
<evidence type="ECO:0000256" key="2">
    <source>
        <dbReference type="ARBA" id="ARBA00022603"/>
    </source>
</evidence>
<comment type="similarity">
    <text evidence="1">Belongs to the class IV-like SAM-binding methyltransferase superfamily. RNA methyltransferase TrmH family.</text>
</comment>
<dbReference type="InterPro" id="IPR001537">
    <property type="entry name" value="SpoU_MeTrfase"/>
</dbReference>
<keyword evidence="2 5" id="KW-0489">Methyltransferase</keyword>
<dbReference type="OrthoDB" id="9794400at2"/>
<dbReference type="GO" id="GO:0005737">
    <property type="term" value="C:cytoplasm"/>
    <property type="evidence" value="ECO:0007669"/>
    <property type="project" value="UniProtKB-ARBA"/>
</dbReference>
<dbReference type="PANTHER" id="PTHR43191:SF2">
    <property type="entry name" value="RRNA METHYLTRANSFERASE 3, MITOCHONDRIAL"/>
    <property type="match status" value="1"/>
</dbReference>
<dbReference type="KEGG" id="pxv:FXF36_02855"/>